<keyword evidence="3" id="KW-1185">Reference proteome</keyword>
<evidence type="ECO:0000256" key="1">
    <source>
        <dbReference type="SAM" id="MobiDB-lite"/>
    </source>
</evidence>
<dbReference type="RefSeq" id="WP_345004266.1">
    <property type="nucleotide sequence ID" value="NZ_BAABEK010000026.1"/>
</dbReference>
<dbReference type="Proteomes" id="UP000534286">
    <property type="component" value="Unassembled WGS sequence"/>
</dbReference>
<evidence type="ECO:0000313" key="2">
    <source>
        <dbReference type="EMBL" id="MBB4937775.1"/>
    </source>
</evidence>
<accession>A0A7W7RT80</accession>
<comment type="caution">
    <text evidence="2">The sequence shown here is derived from an EMBL/GenBank/DDBJ whole genome shotgun (WGS) entry which is preliminary data.</text>
</comment>
<gene>
    <name evidence="2" type="ORF">FHR32_002080</name>
</gene>
<feature type="region of interest" description="Disordered" evidence="1">
    <location>
        <begin position="45"/>
        <end position="66"/>
    </location>
</feature>
<protein>
    <submittedName>
        <fullName evidence="2">Uncharacterized protein</fullName>
    </submittedName>
</protein>
<organism evidence="2 3">
    <name type="scientific">Streptosporangium album</name>
    <dbReference type="NCBI Taxonomy" id="47479"/>
    <lineage>
        <taxon>Bacteria</taxon>
        <taxon>Bacillati</taxon>
        <taxon>Actinomycetota</taxon>
        <taxon>Actinomycetes</taxon>
        <taxon>Streptosporangiales</taxon>
        <taxon>Streptosporangiaceae</taxon>
        <taxon>Streptosporangium</taxon>
    </lineage>
</organism>
<reference evidence="2 3" key="1">
    <citation type="submission" date="2020-08" db="EMBL/GenBank/DDBJ databases">
        <title>Sequencing the genomes of 1000 actinobacteria strains.</title>
        <authorList>
            <person name="Klenk H.-P."/>
        </authorList>
    </citation>
    <scope>NUCLEOTIDE SEQUENCE [LARGE SCALE GENOMIC DNA]</scope>
    <source>
        <strain evidence="2 3">DSM 43023</strain>
    </source>
</reference>
<proteinExistence type="predicted"/>
<evidence type="ECO:0000313" key="3">
    <source>
        <dbReference type="Proteomes" id="UP000534286"/>
    </source>
</evidence>
<name>A0A7W7RT80_9ACTN</name>
<dbReference type="AlphaFoldDB" id="A0A7W7RT80"/>
<sequence>MRISTTPTAPSPWIHTMTGRFLPGSRGVVTLQQGRMPYGAVPYGMRGSAHGAPSSSGTRAPLNCAE</sequence>
<dbReference type="EMBL" id="JACHJU010000001">
    <property type="protein sequence ID" value="MBB4937775.1"/>
    <property type="molecule type" value="Genomic_DNA"/>
</dbReference>